<keyword evidence="4" id="KW-0732">Signal</keyword>
<gene>
    <name evidence="6" type="ORF">JCR33_15700</name>
</gene>
<evidence type="ECO:0000313" key="6">
    <source>
        <dbReference type="EMBL" id="MBJ3777151.1"/>
    </source>
</evidence>
<organism evidence="6 7">
    <name type="scientific">Acuticoccus mangrovi</name>
    <dbReference type="NCBI Taxonomy" id="2796142"/>
    <lineage>
        <taxon>Bacteria</taxon>
        <taxon>Pseudomonadati</taxon>
        <taxon>Pseudomonadota</taxon>
        <taxon>Alphaproteobacteria</taxon>
        <taxon>Hyphomicrobiales</taxon>
        <taxon>Amorphaceae</taxon>
        <taxon>Acuticoccus</taxon>
    </lineage>
</organism>
<dbReference type="CDD" id="cd00254">
    <property type="entry name" value="LT-like"/>
    <property type="match status" value="1"/>
</dbReference>
<keyword evidence="7" id="KW-1185">Reference proteome</keyword>
<evidence type="ECO:0000256" key="1">
    <source>
        <dbReference type="ARBA" id="ARBA00007734"/>
    </source>
</evidence>
<evidence type="ECO:0000256" key="4">
    <source>
        <dbReference type="SAM" id="SignalP"/>
    </source>
</evidence>
<dbReference type="PANTHER" id="PTHR37423:SF2">
    <property type="entry name" value="MEMBRANE-BOUND LYTIC MUREIN TRANSGLYCOSYLASE C"/>
    <property type="match status" value="1"/>
</dbReference>
<sequence length="500" mass="51566">MVAALLAGLMIAPPPVAAAGASVATLASTGGSIAEVTVATTEDPAEAVPEASGTPRDGTEDATDAAGEATEDAVGASAEDEPAEAEREKTEEDAAKAAETAELCRLLVTAADRYRVPHDFFIRLIWKESRFNAGAVSPMGAEGIAQFMPGTARIRGLANPFDRREALFASAHFLADLKQRFGSWGLAAAGYNGGPNRVPPFVAGDGGLPYETIDYVFSITGRSAHYWALRARRAATRAAEAAVLEARWEADVLGSMGSLGGAAPAAIPTPLERPAATSTTAERPAATSTTAERPAATLTTAERPAATPLTAKRPAATPVTTEPSAALEVEAVEGSSGADATAAPPAAEDDGSATAEPVEVAAAAGDVISDAESVATEMPTPQPRPDYQAEIDCPTLIARLGRQRSVAPPADTAGGWTPWGAQVAGHPNRTIAMRQYARLKPRLPGDLVAKGPHVVLRRFAARGRRPIHAVQFGATNRAEAQALCKRISAALAPCVVVRNS</sequence>
<evidence type="ECO:0000256" key="3">
    <source>
        <dbReference type="SAM" id="MobiDB-lite"/>
    </source>
</evidence>
<comment type="caution">
    <text evidence="6">The sequence shown here is derived from an EMBL/GenBank/DDBJ whole genome shotgun (WGS) entry which is preliminary data.</text>
</comment>
<name>A0A934ILH2_9HYPH</name>
<reference evidence="6" key="1">
    <citation type="submission" date="2020-12" db="EMBL/GenBank/DDBJ databases">
        <title>Bacterial taxonomy.</title>
        <authorList>
            <person name="Pan X."/>
        </authorList>
    </citation>
    <scope>NUCLEOTIDE SEQUENCE</scope>
    <source>
        <strain evidence="6">B2012</strain>
    </source>
</reference>
<feature type="region of interest" description="Disordered" evidence="3">
    <location>
        <begin position="39"/>
        <end position="91"/>
    </location>
</feature>
<dbReference type="Gene3D" id="1.10.530.10">
    <property type="match status" value="1"/>
</dbReference>
<dbReference type="EMBL" id="JAEKJA010000013">
    <property type="protein sequence ID" value="MBJ3777151.1"/>
    <property type="molecule type" value="Genomic_DNA"/>
</dbReference>
<feature type="compositionally biased region" description="Polar residues" evidence="3">
    <location>
        <begin position="276"/>
        <end position="291"/>
    </location>
</feature>
<evidence type="ECO:0000259" key="5">
    <source>
        <dbReference type="Pfam" id="PF01464"/>
    </source>
</evidence>
<dbReference type="SUPFAM" id="SSF53955">
    <property type="entry name" value="Lysozyme-like"/>
    <property type="match status" value="1"/>
</dbReference>
<dbReference type="AlphaFoldDB" id="A0A934ILH2"/>
<dbReference type="Pfam" id="PF01464">
    <property type="entry name" value="SLT"/>
    <property type="match status" value="1"/>
</dbReference>
<dbReference type="Proteomes" id="UP000609531">
    <property type="component" value="Unassembled WGS sequence"/>
</dbReference>
<protein>
    <submittedName>
        <fullName evidence="6">Transglycosylase SLT domain-containing protein</fullName>
    </submittedName>
</protein>
<accession>A0A934ILH2</accession>
<proteinExistence type="inferred from homology"/>
<dbReference type="InterPro" id="IPR008258">
    <property type="entry name" value="Transglycosylase_SLT_dom_1"/>
</dbReference>
<feature type="compositionally biased region" description="Low complexity" evidence="3">
    <location>
        <begin position="64"/>
        <end position="77"/>
    </location>
</feature>
<evidence type="ECO:0000256" key="2">
    <source>
        <dbReference type="ARBA" id="ARBA00009387"/>
    </source>
</evidence>
<comment type="similarity">
    <text evidence="1">Belongs to the transglycosylase Slt family.</text>
</comment>
<dbReference type="PANTHER" id="PTHR37423">
    <property type="entry name" value="SOLUBLE LYTIC MUREIN TRANSGLYCOSYLASE-RELATED"/>
    <property type="match status" value="1"/>
</dbReference>
<dbReference type="RefSeq" id="WP_198883054.1">
    <property type="nucleotide sequence ID" value="NZ_JAEKJA010000013.1"/>
</dbReference>
<evidence type="ECO:0000313" key="7">
    <source>
        <dbReference type="Proteomes" id="UP000609531"/>
    </source>
</evidence>
<feature type="signal peptide" evidence="4">
    <location>
        <begin position="1"/>
        <end position="18"/>
    </location>
</feature>
<dbReference type="InterPro" id="IPR023346">
    <property type="entry name" value="Lysozyme-like_dom_sf"/>
</dbReference>
<feature type="chain" id="PRO_5036677846" evidence="4">
    <location>
        <begin position="19"/>
        <end position="500"/>
    </location>
</feature>
<feature type="domain" description="Transglycosylase SLT" evidence="5">
    <location>
        <begin position="109"/>
        <end position="198"/>
    </location>
</feature>
<comment type="similarity">
    <text evidence="2">Belongs to the virb1 family.</text>
</comment>
<feature type="region of interest" description="Disordered" evidence="3">
    <location>
        <begin position="274"/>
        <end position="354"/>
    </location>
</feature>